<dbReference type="NCBIfam" id="NF033709">
    <property type="entry name" value="PorV_fam"/>
    <property type="match status" value="1"/>
</dbReference>
<name>A0A2I0R269_9FLAO</name>
<evidence type="ECO:0000313" key="3">
    <source>
        <dbReference type="Proteomes" id="UP000236654"/>
    </source>
</evidence>
<protein>
    <recommendedName>
        <fullName evidence="1">Type IX secretion system protein PorV domain-containing protein</fullName>
    </recommendedName>
</protein>
<dbReference type="InterPro" id="IPR045741">
    <property type="entry name" value="PorV"/>
</dbReference>
<dbReference type="InterPro" id="IPR047799">
    <property type="entry name" value="T9SS_OM_PorV"/>
</dbReference>
<reference evidence="2 3" key="1">
    <citation type="submission" date="2017-12" db="EMBL/GenBank/DDBJ databases">
        <title>The draft genome sequence of Brumimicrobium saltpan LHR20.</title>
        <authorList>
            <person name="Do Z.-J."/>
            <person name="Luo H.-R."/>
        </authorList>
    </citation>
    <scope>NUCLEOTIDE SEQUENCE [LARGE SCALE GENOMIC DNA]</scope>
    <source>
        <strain evidence="2 3">LHR20</strain>
    </source>
</reference>
<dbReference type="Pfam" id="PF19572">
    <property type="entry name" value="PorV"/>
    <property type="match status" value="1"/>
</dbReference>
<keyword evidence="3" id="KW-1185">Reference proteome</keyword>
<feature type="domain" description="Type IX secretion system protein PorV" evidence="1">
    <location>
        <begin position="48"/>
        <end position="287"/>
    </location>
</feature>
<dbReference type="Gene3D" id="2.40.160.60">
    <property type="entry name" value="Outer membrane protein transport protein (OMPP1/FadL/TodX)"/>
    <property type="match status" value="2"/>
</dbReference>
<proteinExistence type="predicted"/>
<organism evidence="2 3">
    <name type="scientific">Brumimicrobium salinarum</name>
    <dbReference type="NCBI Taxonomy" id="2058658"/>
    <lineage>
        <taxon>Bacteria</taxon>
        <taxon>Pseudomonadati</taxon>
        <taxon>Bacteroidota</taxon>
        <taxon>Flavobacteriia</taxon>
        <taxon>Flavobacteriales</taxon>
        <taxon>Crocinitomicaceae</taxon>
        <taxon>Brumimicrobium</taxon>
    </lineage>
</organism>
<comment type="caution">
    <text evidence="2">The sequence shown here is derived from an EMBL/GenBank/DDBJ whole genome shotgun (WGS) entry which is preliminary data.</text>
</comment>
<evidence type="ECO:0000313" key="2">
    <source>
        <dbReference type="EMBL" id="PKR80672.1"/>
    </source>
</evidence>
<dbReference type="NCBIfam" id="NF033710">
    <property type="entry name" value="T9SS_OM_PorV"/>
    <property type="match status" value="1"/>
</dbReference>
<sequence length="438" mass="48068">MENVVRKFKARIQTIMIKKYLLTGAATFFGLALLAQSGNKATDAEDLQLNTITTSVPFLQITPDSRSGAMGDVGTALSPTSNSFFWNTSMLAFTEEKSEVSLSYSPWLQNLASDINLSHLAGFYKINDRNVVGGSLRYFSLGEIVFTDNEGNTTIKNTPTEFEILAGYSFRLNNNFSLGLNGKFISSNLTAGVAVEGAESTAGLAGAADLSFSYHNDDVRYGGTRGALAFGITLNNIGNKVSYTVENDRDFLPTNIKIGSAMTFDFDAYNSLTWAVDFSKLLVPTPPIRNSLTGEIMSGYDQNIGVVPGMLQSFYDAPGALAKDDNGDYIQNPDGSYQVVEGTKFREELNEIMIGTGLEYWYNDLFAARAGYFYENLKKGARQHLTFGIGLKYRMFGIDFSYLTSLRRNNPLQNTIRFTLRLHLGGAASSDKANVKPQ</sequence>
<dbReference type="Proteomes" id="UP000236654">
    <property type="component" value="Unassembled WGS sequence"/>
</dbReference>
<dbReference type="AlphaFoldDB" id="A0A2I0R269"/>
<dbReference type="EMBL" id="PJNI01000008">
    <property type="protein sequence ID" value="PKR80672.1"/>
    <property type="molecule type" value="Genomic_DNA"/>
</dbReference>
<evidence type="ECO:0000259" key="1">
    <source>
        <dbReference type="Pfam" id="PF19572"/>
    </source>
</evidence>
<accession>A0A2I0R269</accession>
<gene>
    <name evidence="2" type="ORF">CW751_07840</name>
</gene>